<dbReference type="OrthoDB" id="7013020at2"/>
<evidence type="ECO:0000256" key="3">
    <source>
        <dbReference type="ARBA" id="ARBA00022795"/>
    </source>
</evidence>
<name>A0A1V3NDN4_9GAMM</name>
<dbReference type="GO" id="GO:0044781">
    <property type="term" value="P:bacterial-type flagellum organization"/>
    <property type="evidence" value="ECO:0007669"/>
    <property type="project" value="UniProtKB-KW"/>
</dbReference>
<dbReference type="EMBL" id="MVBK01000085">
    <property type="protein sequence ID" value="OOG22906.1"/>
    <property type="molecule type" value="Genomic_DNA"/>
</dbReference>
<feature type="non-terminal residue" evidence="6">
    <location>
        <position position="88"/>
    </location>
</feature>
<dbReference type="InterPro" id="IPR008622">
    <property type="entry name" value="FliT"/>
</dbReference>
<dbReference type="Proteomes" id="UP000189462">
    <property type="component" value="Unassembled WGS sequence"/>
</dbReference>
<accession>A0A1V3NDN4</accession>
<comment type="caution">
    <text evidence="6">The sequence shown here is derived from an EMBL/GenBank/DDBJ whole genome shotgun (WGS) entry which is preliminary data.</text>
</comment>
<keyword evidence="6" id="KW-0282">Flagellum</keyword>
<gene>
    <name evidence="6" type="ORF">B1C78_13345</name>
</gene>
<dbReference type="Gene3D" id="1.20.58.380">
    <property type="entry name" value="Flagellar protein flit"/>
    <property type="match status" value="1"/>
</dbReference>
<proteinExistence type="predicted"/>
<organism evidence="6 7">
    <name type="scientific">Thioalkalivibrio denitrificans</name>
    <dbReference type="NCBI Taxonomy" id="108003"/>
    <lineage>
        <taxon>Bacteria</taxon>
        <taxon>Pseudomonadati</taxon>
        <taxon>Pseudomonadota</taxon>
        <taxon>Gammaproteobacteria</taxon>
        <taxon>Chromatiales</taxon>
        <taxon>Ectothiorhodospiraceae</taxon>
        <taxon>Thioalkalivibrio</taxon>
    </lineage>
</organism>
<keyword evidence="4" id="KW-0143">Chaperone</keyword>
<keyword evidence="6" id="KW-0966">Cell projection</keyword>
<dbReference type="AlphaFoldDB" id="A0A1V3NDN4"/>
<evidence type="ECO:0000256" key="1">
    <source>
        <dbReference type="ARBA" id="ARBA00004514"/>
    </source>
</evidence>
<sequence length="88" mass="9606">MLAQALTHVEAAVGHARKDDWEQVAVLDGQCRALVEVLTSNGSERDPAELADGLSIIRERYRELLALAEAHRDRLAESVRSSVQGRAG</sequence>
<protein>
    <recommendedName>
        <fullName evidence="5">Flagellar protein FliT</fullName>
    </recommendedName>
</protein>
<reference evidence="6 7" key="1">
    <citation type="submission" date="2017-02" db="EMBL/GenBank/DDBJ databases">
        <title>Genomic diversity within the haloalkaliphilic genus Thioalkalivibrio.</title>
        <authorList>
            <person name="Ahn A.-C."/>
            <person name="Meier-Kolthoff J."/>
            <person name="Overmars L."/>
            <person name="Richter M."/>
            <person name="Woyke T."/>
            <person name="Sorokin D.Y."/>
            <person name="Muyzer G."/>
        </authorList>
    </citation>
    <scope>NUCLEOTIDE SEQUENCE [LARGE SCALE GENOMIC DNA]</scope>
    <source>
        <strain evidence="6 7">ALJD</strain>
    </source>
</reference>
<evidence type="ECO:0000256" key="2">
    <source>
        <dbReference type="ARBA" id="ARBA00022490"/>
    </source>
</evidence>
<evidence type="ECO:0000313" key="7">
    <source>
        <dbReference type="Proteomes" id="UP000189462"/>
    </source>
</evidence>
<keyword evidence="2" id="KW-0963">Cytoplasm</keyword>
<dbReference type="RefSeq" id="WP_077279659.1">
    <property type="nucleotide sequence ID" value="NZ_MVBK01000085.1"/>
</dbReference>
<comment type="subcellular location">
    <subcellularLocation>
        <location evidence="1">Cytoplasm</location>
        <location evidence="1">Cytosol</location>
    </subcellularLocation>
</comment>
<keyword evidence="3" id="KW-1005">Bacterial flagellum biogenesis</keyword>
<dbReference type="Pfam" id="PF05400">
    <property type="entry name" value="FliT"/>
    <property type="match status" value="1"/>
</dbReference>
<evidence type="ECO:0000256" key="4">
    <source>
        <dbReference type="ARBA" id="ARBA00023186"/>
    </source>
</evidence>
<evidence type="ECO:0000256" key="5">
    <source>
        <dbReference type="ARBA" id="ARBA00093797"/>
    </source>
</evidence>
<evidence type="ECO:0000313" key="6">
    <source>
        <dbReference type="EMBL" id="OOG22906.1"/>
    </source>
</evidence>
<keyword evidence="6" id="KW-0969">Cilium</keyword>
<keyword evidence="7" id="KW-1185">Reference proteome</keyword>